<dbReference type="SUPFAM" id="SSF48452">
    <property type="entry name" value="TPR-like"/>
    <property type="match status" value="1"/>
</dbReference>
<evidence type="ECO:0000313" key="2">
    <source>
        <dbReference type="EMBL" id="EMR04468.1"/>
    </source>
</evidence>
<reference evidence="2 3" key="1">
    <citation type="journal article" date="2013" name="Genome Announc.">
        <title>Draft Genome Sequence of Cesiribacter andamanensis Strain AMV16T, Isolated from a Soil Sample from a Mud Volcano in the Andaman Islands, India.</title>
        <authorList>
            <person name="Shivaji S."/>
            <person name="Ara S."/>
            <person name="Begum Z."/>
            <person name="Srinivas T.N."/>
            <person name="Singh A."/>
            <person name="Kumar Pinnaka A."/>
        </authorList>
    </citation>
    <scope>NUCLEOTIDE SEQUENCE [LARGE SCALE GENOMIC DNA]</scope>
    <source>
        <strain evidence="2 3">AMV16</strain>
    </source>
</reference>
<gene>
    <name evidence="2" type="ORF">ADICEAN_00366</name>
</gene>
<keyword evidence="1" id="KW-0732">Signal</keyword>
<dbReference type="AlphaFoldDB" id="M7N777"/>
<feature type="chain" id="PRO_5004081912" description="DUF2911 domain-containing protein" evidence="1">
    <location>
        <begin position="24"/>
        <end position="292"/>
    </location>
</feature>
<dbReference type="Proteomes" id="UP000011910">
    <property type="component" value="Unassembled WGS sequence"/>
</dbReference>
<evidence type="ECO:0000313" key="3">
    <source>
        <dbReference type="Proteomes" id="UP000011910"/>
    </source>
</evidence>
<proteinExistence type="predicted"/>
<sequence length="292" mass="32741">MKNPILRSGLLMGFLLSASMSFGQIQTPQASPAIKVTTTVGLTDVVLEYSRPGVKGRDRKIFGGLVPYGEVWRTGANAATKVTFGDSVKIKDQWLPGGTYALYTIPEKGEWTVVFSRNTDLWGSMGYSANDDALRVKIKPGNLTEPAETFTIDFANYTTNGANMNIMWDFTKVSVPIETEVDKKVMAQIQKVMASPQEKSGPYYTAANYYYRNGKDKNQALQWIDQAIAKDDRYFYQYLKALILTDLNRPKEAIQAAEKSKAGAQKEKNPEYVKMNDELIARLNKNQSNRKK</sequence>
<dbReference type="STRING" id="1279009.ADICEAN_00366"/>
<dbReference type="RefSeq" id="WP_009193775.1">
    <property type="nucleotide sequence ID" value="NZ_AODQ01000005.1"/>
</dbReference>
<keyword evidence="3" id="KW-1185">Reference proteome</keyword>
<dbReference type="EMBL" id="AODQ01000005">
    <property type="protein sequence ID" value="EMR04468.1"/>
    <property type="molecule type" value="Genomic_DNA"/>
</dbReference>
<evidence type="ECO:0000256" key="1">
    <source>
        <dbReference type="SAM" id="SignalP"/>
    </source>
</evidence>
<feature type="signal peptide" evidence="1">
    <location>
        <begin position="1"/>
        <end position="23"/>
    </location>
</feature>
<dbReference type="Pfam" id="PF11138">
    <property type="entry name" value="DUF2911"/>
    <property type="match status" value="1"/>
</dbReference>
<dbReference type="InterPro" id="IPR021314">
    <property type="entry name" value="DUF2911"/>
</dbReference>
<comment type="caution">
    <text evidence="2">The sequence shown here is derived from an EMBL/GenBank/DDBJ whole genome shotgun (WGS) entry which is preliminary data.</text>
</comment>
<dbReference type="eggNOG" id="COG0457">
    <property type="taxonomic scope" value="Bacteria"/>
</dbReference>
<dbReference type="PATRIC" id="fig|1279009.4.peg.367"/>
<accession>M7N777</accession>
<organism evidence="2 3">
    <name type="scientific">Cesiribacter andamanensis AMV16</name>
    <dbReference type="NCBI Taxonomy" id="1279009"/>
    <lineage>
        <taxon>Bacteria</taxon>
        <taxon>Pseudomonadati</taxon>
        <taxon>Bacteroidota</taxon>
        <taxon>Cytophagia</taxon>
        <taxon>Cytophagales</taxon>
        <taxon>Cesiribacteraceae</taxon>
        <taxon>Cesiribacter</taxon>
    </lineage>
</organism>
<name>M7N777_9BACT</name>
<dbReference type="Gene3D" id="1.25.40.10">
    <property type="entry name" value="Tetratricopeptide repeat domain"/>
    <property type="match status" value="1"/>
</dbReference>
<dbReference type="InterPro" id="IPR011990">
    <property type="entry name" value="TPR-like_helical_dom_sf"/>
</dbReference>
<evidence type="ECO:0008006" key="4">
    <source>
        <dbReference type="Google" id="ProtNLM"/>
    </source>
</evidence>
<protein>
    <recommendedName>
        <fullName evidence="4">DUF2911 domain-containing protein</fullName>
    </recommendedName>
</protein>
<dbReference type="OrthoDB" id="195456at2"/>